<dbReference type="InterPro" id="IPR036551">
    <property type="entry name" value="Flavin_trans-like"/>
</dbReference>
<organism evidence="2 3">
    <name type="scientific">Photorhabdus asymbiotica</name>
    <dbReference type="NCBI Taxonomy" id="291112"/>
    <lineage>
        <taxon>Bacteria</taxon>
        <taxon>Pseudomonadati</taxon>
        <taxon>Pseudomonadota</taxon>
        <taxon>Gammaproteobacteria</taxon>
        <taxon>Enterobacterales</taxon>
        <taxon>Morganellaceae</taxon>
        <taxon>Photorhabdus</taxon>
    </lineage>
</organism>
<protein>
    <submittedName>
        <fullName evidence="2">Flavoprotein</fullName>
    </submittedName>
</protein>
<accession>A0ABX9SMS2</accession>
<dbReference type="EMBL" id="RBLJ01000002">
    <property type="protein sequence ID" value="RKS59324.1"/>
    <property type="molecule type" value="Genomic_DNA"/>
</dbReference>
<dbReference type="Proteomes" id="UP000280955">
    <property type="component" value="Unassembled WGS sequence"/>
</dbReference>
<dbReference type="Pfam" id="PF02441">
    <property type="entry name" value="Flavoprotein"/>
    <property type="match status" value="1"/>
</dbReference>
<dbReference type="InterPro" id="IPR003382">
    <property type="entry name" value="Flavoprotein"/>
</dbReference>
<keyword evidence="3" id="KW-1185">Reference proteome</keyword>
<proteinExistence type="predicted"/>
<dbReference type="PANTHER" id="PTHR14359:SF6">
    <property type="entry name" value="PHOSPHOPANTOTHENOYLCYSTEINE DECARBOXYLASE"/>
    <property type="match status" value="1"/>
</dbReference>
<evidence type="ECO:0000313" key="3">
    <source>
        <dbReference type="Proteomes" id="UP000280955"/>
    </source>
</evidence>
<feature type="domain" description="Flavoprotein" evidence="1">
    <location>
        <begin position="4"/>
        <end position="146"/>
    </location>
</feature>
<comment type="caution">
    <text evidence="2">The sequence shown here is derived from an EMBL/GenBank/DDBJ whole genome shotgun (WGS) entry which is preliminary data.</text>
</comment>
<name>A0ABX9SMS2_9GAMM</name>
<dbReference type="SUPFAM" id="SSF52507">
    <property type="entry name" value="Homo-oligomeric flavin-containing Cys decarboxylases, HFCD"/>
    <property type="match status" value="1"/>
</dbReference>
<dbReference type="PANTHER" id="PTHR14359">
    <property type="entry name" value="HOMO-OLIGOMERIC FLAVIN CONTAINING CYS DECARBOXYLASE FAMILY"/>
    <property type="match status" value="1"/>
</dbReference>
<dbReference type="Gene3D" id="3.40.50.1950">
    <property type="entry name" value="Flavin prenyltransferase-like"/>
    <property type="match status" value="1"/>
</dbReference>
<sequence>MVKKRILIGACGSVDITYLPEYLKAIKANINCSLTVLMTKQATQFIPAETLRLWADRVIADENPADWPTDKPSKIVADHDIMAVIPATANTLASVAQGAAPNRLTTVILAADFPVLFFPAMGAVMWKKSAVCRNVRQICEDNYEVIQPVWHENYDTALQRIVGHPSLPPASEVVELLRSRLIEVKSGQH</sequence>
<dbReference type="RefSeq" id="WP_015835489.1">
    <property type="nucleotide sequence ID" value="NC_012962.1"/>
</dbReference>
<evidence type="ECO:0000313" key="2">
    <source>
        <dbReference type="EMBL" id="RKS59324.1"/>
    </source>
</evidence>
<evidence type="ECO:0000259" key="1">
    <source>
        <dbReference type="Pfam" id="PF02441"/>
    </source>
</evidence>
<gene>
    <name evidence="2" type="ORF">BDD30_1391</name>
</gene>
<reference evidence="2 3" key="1">
    <citation type="submission" date="2018-10" db="EMBL/GenBank/DDBJ databases">
        <title>Genomic Encyclopedia of Archaeal and Bacterial Type Strains, Phase II (KMG-II): from individual species to whole genera.</title>
        <authorList>
            <person name="Goeker M."/>
        </authorList>
    </citation>
    <scope>NUCLEOTIDE SEQUENCE [LARGE SCALE GENOMIC DNA]</scope>
    <source>
        <strain evidence="2 3">DSM 15149</strain>
    </source>
</reference>